<feature type="domain" description="Fe/B12 periplasmic-binding" evidence="5">
    <location>
        <begin position="100"/>
        <end position="369"/>
    </location>
</feature>
<proteinExistence type="inferred from homology"/>
<protein>
    <submittedName>
        <fullName evidence="6">ABC transporter substrate-binding protein</fullName>
    </submittedName>
</protein>
<keyword evidence="7" id="KW-1185">Reference proteome</keyword>
<dbReference type="SUPFAM" id="SSF53807">
    <property type="entry name" value="Helical backbone' metal receptor"/>
    <property type="match status" value="1"/>
</dbReference>
<dbReference type="GO" id="GO:1901678">
    <property type="term" value="P:iron coordination entity transport"/>
    <property type="evidence" value="ECO:0007669"/>
    <property type="project" value="UniProtKB-ARBA"/>
</dbReference>
<dbReference type="Gene3D" id="3.40.50.1980">
    <property type="entry name" value="Nitrogenase molybdenum iron protein domain"/>
    <property type="match status" value="2"/>
</dbReference>
<accession>A0A7G7VJB1</accession>
<dbReference type="PANTHER" id="PTHR30532">
    <property type="entry name" value="IRON III DICITRATE-BINDING PERIPLASMIC PROTEIN"/>
    <property type="match status" value="1"/>
</dbReference>
<comment type="similarity">
    <text evidence="2">Belongs to the bacterial solute-binding protein 8 family.</text>
</comment>
<dbReference type="EMBL" id="CP060204">
    <property type="protein sequence ID" value="QNH54204.1"/>
    <property type="molecule type" value="Genomic_DNA"/>
</dbReference>
<evidence type="ECO:0000259" key="5">
    <source>
        <dbReference type="PROSITE" id="PS50983"/>
    </source>
</evidence>
<name>A0A7G7VJB1_9FIRM</name>
<reference evidence="6 7" key="1">
    <citation type="submission" date="2020-07" db="EMBL/GenBank/DDBJ databases">
        <title>Complete genome and description of Selenomonas timonensis sp. nov., a new bacterium isolated from a gingivitis subject.</title>
        <authorList>
            <person name="Antezack A."/>
        </authorList>
    </citation>
    <scope>NUCLEOTIDE SEQUENCE [LARGE SCALE GENOMIC DNA]</scope>
    <source>
        <strain evidence="6 7">Marseille-Q3039</strain>
    </source>
</reference>
<keyword evidence="4" id="KW-0732">Signal</keyword>
<dbReference type="RefSeq" id="WP_185980236.1">
    <property type="nucleotide sequence ID" value="NZ_CP060204.1"/>
</dbReference>
<comment type="subcellular location">
    <subcellularLocation>
        <location evidence="1">Cell envelope</location>
    </subcellularLocation>
</comment>
<organism evidence="6 7">
    <name type="scientific">Selenomonas timonae</name>
    <dbReference type="NCBI Taxonomy" id="2754044"/>
    <lineage>
        <taxon>Bacteria</taxon>
        <taxon>Bacillati</taxon>
        <taxon>Bacillota</taxon>
        <taxon>Negativicutes</taxon>
        <taxon>Selenomonadales</taxon>
        <taxon>Selenomonadaceae</taxon>
        <taxon>Selenomonas</taxon>
    </lineage>
</organism>
<dbReference type="Proteomes" id="UP000515480">
    <property type="component" value="Chromosome"/>
</dbReference>
<dbReference type="InterPro" id="IPR002491">
    <property type="entry name" value="ABC_transptr_periplasmic_BD"/>
</dbReference>
<sequence length="370" mass="41441">MRGGKGIVVLLALSVLVGAVGCGQQADIRAPKSEKAQEAVAKARRFDPAVLRADTPEAIDAEFAARLADKRKAAEKLYREEDGKRILKHKFGETELPDAPVRIVCIRMEDPMLALDAPMVAAYDFPQYYLHDRLAARGIMRISINDENKTINLEQVQGAKPDLIVMRDSFGKGVYQDLAKIAPVAAFDLRDYERSLLALSMVLQRPADGEVRLLQFYDRAKRDRMRIKGAIGDSTVALLRIMNKEVRLYPYATNDINRFMYELLNLRPPQMVVDIDGNDANNAISLELLPELGTDYLLINAGFGPSSRQNSAVARKRFEAMQRDPLWQSVPAVRTGRMDVVNAMIWNAHGIISKEMAMDALADWMEEHGQ</sequence>
<dbReference type="PROSITE" id="PS50983">
    <property type="entry name" value="FE_B12_PBP"/>
    <property type="match status" value="1"/>
</dbReference>
<evidence type="ECO:0000256" key="3">
    <source>
        <dbReference type="ARBA" id="ARBA00022448"/>
    </source>
</evidence>
<gene>
    <name evidence="6" type="ORF">H1B31_10210</name>
</gene>
<dbReference type="KEGG" id="stim:H1B31_10210"/>
<keyword evidence="3" id="KW-0813">Transport</keyword>
<evidence type="ECO:0000313" key="7">
    <source>
        <dbReference type="Proteomes" id="UP000515480"/>
    </source>
</evidence>
<dbReference type="InterPro" id="IPR051313">
    <property type="entry name" value="Bact_iron-sidero_bind"/>
</dbReference>
<evidence type="ECO:0000256" key="2">
    <source>
        <dbReference type="ARBA" id="ARBA00008814"/>
    </source>
</evidence>
<dbReference type="GO" id="GO:0030288">
    <property type="term" value="C:outer membrane-bounded periplasmic space"/>
    <property type="evidence" value="ECO:0007669"/>
    <property type="project" value="TreeGrafter"/>
</dbReference>
<dbReference type="Pfam" id="PF01497">
    <property type="entry name" value="Peripla_BP_2"/>
    <property type="match status" value="1"/>
</dbReference>
<evidence type="ECO:0000313" key="6">
    <source>
        <dbReference type="EMBL" id="QNH54204.1"/>
    </source>
</evidence>
<evidence type="ECO:0000256" key="1">
    <source>
        <dbReference type="ARBA" id="ARBA00004196"/>
    </source>
</evidence>
<dbReference type="PANTHER" id="PTHR30532:SF1">
    <property type="entry name" value="IRON(3+)-HYDROXAMATE-BINDING PROTEIN FHUD"/>
    <property type="match status" value="1"/>
</dbReference>
<dbReference type="PROSITE" id="PS51257">
    <property type="entry name" value="PROKAR_LIPOPROTEIN"/>
    <property type="match status" value="1"/>
</dbReference>
<evidence type="ECO:0000256" key="4">
    <source>
        <dbReference type="ARBA" id="ARBA00022729"/>
    </source>
</evidence>
<dbReference type="AlphaFoldDB" id="A0A7G7VJB1"/>